<reference evidence="1" key="1">
    <citation type="submission" date="2014-11" db="EMBL/GenBank/DDBJ databases">
        <authorList>
            <person name="Amaro Gonzalez C."/>
        </authorList>
    </citation>
    <scope>NUCLEOTIDE SEQUENCE</scope>
</reference>
<name>A0A0E9TCP7_ANGAN</name>
<dbReference type="AlphaFoldDB" id="A0A0E9TCP7"/>
<organism evidence="1">
    <name type="scientific">Anguilla anguilla</name>
    <name type="common">European freshwater eel</name>
    <name type="synonym">Muraena anguilla</name>
    <dbReference type="NCBI Taxonomy" id="7936"/>
    <lineage>
        <taxon>Eukaryota</taxon>
        <taxon>Metazoa</taxon>
        <taxon>Chordata</taxon>
        <taxon>Craniata</taxon>
        <taxon>Vertebrata</taxon>
        <taxon>Euteleostomi</taxon>
        <taxon>Actinopterygii</taxon>
        <taxon>Neopterygii</taxon>
        <taxon>Teleostei</taxon>
        <taxon>Anguilliformes</taxon>
        <taxon>Anguillidae</taxon>
        <taxon>Anguilla</taxon>
    </lineage>
</organism>
<reference evidence="1" key="2">
    <citation type="journal article" date="2015" name="Fish Shellfish Immunol.">
        <title>Early steps in the European eel (Anguilla anguilla)-Vibrio vulnificus interaction in the gills: Role of the RtxA13 toxin.</title>
        <authorList>
            <person name="Callol A."/>
            <person name="Pajuelo D."/>
            <person name="Ebbesson L."/>
            <person name="Teles M."/>
            <person name="MacKenzie S."/>
            <person name="Amaro C."/>
        </authorList>
    </citation>
    <scope>NUCLEOTIDE SEQUENCE</scope>
</reference>
<dbReference type="EMBL" id="GBXM01057123">
    <property type="protein sequence ID" value="JAH51454.1"/>
    <property type="molecule type" value="Transcribed_RNA"/>
</dbReference>
<accession>A0A0E9TCP7</accession>
<evidence type="ECO:0000313" key="1">
    <source>
        <dbReference type="EMBL" id="JAH51454.1"/>
    </source>
</evidence>
<protein>
    <submittedName>
        <fullName evidence="1">Uncharacterized protein</fullName>
    </submittedName>
</protein>
<proteinExistence type="predicted"/>
<sequence>MLNATVPTLVSGHSYVWKLLTFVIMQNCCNQNAHQCSKIVELTPRITQTCSIT</sequence>